<dbReference type="InterPro" id="IPR038573">
    <property type="entry name" value="BrnT_sf"/>
</dbReference>
<sequence length="66" mass="7715">MGYVFDWDPDKAQSNVRKYRVSFEEVSTVFGDPHTLLMNDPDHSLEEERYILLGMSIRQRLSISGH</sequence>
<dbReference type="EMBL" id="JACQWF010000440">
    <property type="protein sequence ID" value="MBI4596745.1"/>
    <property type="molecule type" value="Genomic_DNA"/>
</dbReference>
<dbReference type="Proteomes" id="UP000772181">
    <property type="component" value="Unassembled WGS sequence"/>
</dbReference>
<dbReference type="AlphaFoldDB" id="A0A933LR20"/>
<name>A0A933LR20_UNCTE</name>
<dbReference type="InterPro" id="IPR007460">
    <property type="entry name" value="BrnT_toxin"/>
</dbReference>
<dbReference type="Pfam" id="PF04365">
    <property type="entry name" value="BrnT_toxin"/>
    <property type="match status" value="1"/>
</dbReference>
<reference evidence="1" key="1">
    <citation type="submission" date="2020-07" db="EMBL/GenBank/DDBJ databases">
        <title>Huge and variable diversity of episymbiotic CPR bacteria and DPANN archaea in groundwater ecosystems.</title>
        <authorList>
            <person name="He C.Y."/>
            <person name="Keren R."/>
            <person name="Whittaker M."/>
            <person name="Farag I.F."/>
            <person name="Doudna J."/>
            <person name="Cate J.H.D."/>
            <person name="Banfield J.F."/>
        </authorList>
    </citation>
    <scope>NUCLEOTIDE SEQUENCE</scope>
    <source>
        <strain evidence="1">NC_groundwater_1482_Ag_S-0.65um_47_24</strain>
    </source>
</reference>
<comment type="caution">
    <text evidence="1">The sequence shown here is derived from an EMBL/GenBank/DDBJ whole genome shotgun (WGS) entry which is preliminary data.</text>
</comment>
<gene>
    <name evidence="1" type="ORF">HY730_10305</name>
</gene>
<dbReference type="Gene3D" id="3.10.450.530">
    <property type="entry name" value="Ribonuclease toxin, BrnT, of type II toxin-antitoxin system"/>
    <property type="match status" value="1"/>
</dbReference>
<proteinExistence type="predicted"/>
<evidence type="ECO:0000313" key="1">
    <source>
        <dbReference type="EMBL" id="MBI4596745.1"/>
    </source>
</evidence>
<accession>A0A933LR20</accession>
<protein>
    <submittedName>
        <fullName evidence="1">BrnT family toxin</fullName>
    </submittedName>
</protein>
<organism evidence="1 2">
    <name type="scientific">Tectimicrobiota bacterium</name>
    <dbReference type="NCBI Taxonomy" id="2528274"/>
    <lineage>
        <taxon>Bacteria</taxon>
        <taxon>Pseudomonadati</taxon>
        <taxon>Nitrospinota/Tectimicrobiota group</taxon>
        <taxon>Candidatus Tectimicrobiota</taxon>
    </lineage>
</organism>
<evidence type="ECO:0000313" key="2">
    <source>
        <dbReference type="Proteomes" id="UP000772181"/>
    </source>
</evidence>